<evidence type="ECO:0000256" key="2">
    <source>
        <dbReference type="ARBA" id="ARBA00019689"/>
    </source>
</evidence>
<feature type="region of interest" description="Disordered" evidence="3">
    <location>
        <begin position="442"/>
        <end position="478"/>
    </location>
</feature>
<feature type="compositionally biased region" description="Low complexity" evidence="3">
    <location>
        <begin position="74"/>
        <end position="88"/>
    </location>
</feature>
<organism evidence="4 5">
    <name type="scientific">Myripristis murdjan</name>
    <name type="common">pinecone soldierfish</name>
    <dbReference type="NCBI Taxonomy" id="586833"/>
    <lineage>
        <taxon>Eukaryota</taxon>
        <taxon>Metazoa</taxon>
        <taxon>Chordata</taxon>
        <taxon>Craniata</taxon>
        <taxon>Vertebrata</taxon>
        <taxon>Euteleostomi</taxon>
        <taxon>Actinopterygii</taxon>
        <taxon>Neopterygii</taxon>
        <taxon>Teleostei</taxon>
        <taxon>Neoteleostei</taxon>
        <taxon>Acanthomorphata</taxon>
        <taxon>Holocentriformes</taxon>
        <taxon>Holocentridae</taxon>
        <taxon>Myripristis</taxon>
    </lineage>
</organism>
<feature type="compositionally biased region" description="Basic and acidic residues" evidence="3">
    <location>
        <begin position="162"/>
        <end position="176"/>
    </location>
</feature>
<feature type="compositionally biased region" description="Basic and acidic residues" evidence="3">
    <location>
        <begin position="117"/>
        <end position="154"/>
    </location>
</feature>
<reference evidence="4" key="2">
    <citation type="submission" date="2025-08" db="UniProtKB">
        <authorList>
            <consortium name="Ensembl"/>
        </authorList>
    </citation>
    <scope>IDENTIFICATION</scope>
</reference>
<evidence type="ECO:0000256" key="3">
    <source>
        <dbReference type="SAM" id="MobiDB-lite"/>
    </source>
</evidence>
<dbReference type="GO" id="GO:1990269">
    <property type="term" value="F:RNA polymerase II C-terminal domain phosphoserine binding"/>
    <property type="evidence" value="ECO:0007669"/>
    <property type="project" value="TreeGrafter"/>
</dbReference>
<feature type="compositionally biased region" description="Acidic residues" evidence="3">
    <location>
        <begin position="469"/>
        <end position="478"/>
    </location>
</feature>
<feature type="compositionally biased region" description="Basic and acidic residues" evidence="3">
    <location>
        <begin position="89"/>
        <end position="102"/>
    </location>
</feature>
<dbReference type="PANTHER" id="PTHR23146">
    <property type="entry name" value="LEO1 PROTEIN"/>
    <property type="match status" value="1"/>
</dbReference>
<evidence type="ECO:0000313" key="4">
    <source>
        <dbReference type="Ensembl" id="ENSMMDP00005000443.1"/>
    </source>
</evidence>
<feature type="compositionally biased region" description="Basic and acidic residues" evidence="3">
    <location>
        <begin position="36"/>
        <end position="60"/>
    </location>
</feature>
<protein>
    <recommendedName>
        <fullName evidence="2">RNA polymerase-associated protein LEO1</fullName>
    </recommendedName>
</protein>
<dbReference type="Proteomes" id="UP000472263">
    <property type="component" value="Chromosome 3"/>
</dbReference>
<feature type="compositionally biased region" description="Basic and acidic residues" evidence="3">
    <location>
        <begin position="1"/>
        <end position="16"/>
    </location>
</feature>
<feature type="compositionally biased region" description="Acidic residues" evidence="3">
    <location>
        <begin position="550"/>
        <end position="560"/>
    </location>
</feature>
<feature type="compositionally biased region" description="Polar residues" evidence="3">
    <location>
        <begin position="18"/>
        <end position="35"/>
    </location>
</feature>
<dbReference type="AlphaFoldDB" id="A0A667WGA5"/>
<dbReference type="PANTHER" id="PTHR23146:SF0">
    <property type="entry name" value="RNA POLYMERASE-ASSOCIATED PROTEIN LEO1"/>
    <property type="match status" value="1"/>
</dbReference>
<feature type="compositionally biased region" description="Basic and acidic residues" evidence="3">
    <location>
        <begin position="442"/>
        <end position="456"/>
    </location>
</feature>
<gene>
    <name evidence="4" type="primary">LEO1</name>
    <name evidence="4" type="synonym">leo1</name>
</gene>
<feature type="compositionally biased region" description="Acidic residues" evidence="3">
    <location>
        <begin position="233"/>
        <end position="248"/>
    </location>
</feature>
<feature type="compositionally biased region" description="Acidic residues" evidence="3">
    <location>
        <begin position="209"/>
        <end position="220"/>
    </location>
</feature>
<dbReference type="GO" id="GO:0006368">
    <property type="term" value="P:transcription elongation by RNA polymerase II"/>
    <property type="evidence" value="ECO:0007669"/>
    <property type="project" value="InterPro"/>
</dbReference>
<evidence type="ECO:0000313" key="5">
    <source>
        <dbReference type="Proteomes" id="UP000472263"/>
    </source>
</evidence>
<reference evidence="4" key="3">
    <citation type="submission" date="2025-09" db="UniProtKB">
        <authorList>
            <consortium name="Ensembl"/>
        </authorList>
    </citation>
    <scope>IDENTIFICATION</scope>
</reference>
<dbReference type="GeneTree" id="ENSGT00550000074952"/>
<proteinExistence type="inferred from homology"/>
<comment type="similarity">
    <text evidence="1">Belongs to the LEO1 family.</text>
</comment>
<dbReference type="GO" id="GO:0032968">
    <property type="term" value="P:positive regulation of transcription elongation by RNA polymerase II"/>
    <property type="evidence" value="ECO:0007669"/>
    <property type="project" value="TreeGrafter"/>
</dbReference>
<dbReference type="Ensembl" id="ENSMMDT00005000454.1">
    <property type="protein sequence ID" value="ENSMMDP00005000443.1"/>
    <property type="gene ID" value="ENSMMDG00005000296.1"/>
</dbReference>
<evidence type="ECO:0000256" key="1">
    <source>
        <dbReference type="ARBA" id="ARBA00010903"/>
    </source>
</evidence>
<feature type="region of interest" description="Disordered" evidence="3">
    <location>
        <begin position="493"/>
        <end position="560"/>
    </location>
</feature>
<accession>A0A667WGA5</accession>
<feature type="compositionally biased region" description="Polar residues" evidence="3">
    <location>
        <begin position="183"/>
        <end position="193"/>
    </location>
</feature>
<keyword evidence="5" id="KW-1185">Reference proteome</keyword>
<sequence length="560" mass="63054">MNKELFGDDSEDERHSQHSGSDNQSEHSGNQSDASMHSEQEDNEHSDAEQHSGSERGHRDEEEDEEDGGHRSDAGSPAGSVVSGAGSPRSDRGSVRSDRSVHSDPGTPQSGPGTPHSDGEMSGRENQSDDEKWEGGAKSDQSEDEEEKRHHSDEDRENSDDEGPRNRKSESAKGSDSEDDFISQKTKTKIASDSDSDSDVGPKKTADDLFGEADDISSDSDTEKPPTPGQPVDAEDGMEGEQAEEEPVPETRIEVEIPKVSTDLGSDLYFVKLPNFLSVEPRPFDPQYYEDEFEDEEMLDEEGRTRLKLKVENTIRWRVKRDEEGNEMRESNARIVKWSDGSMSLHLGNEVFDVYKAPLQGDHNHLFIRQGTGLQGQAVFKTKLTFRPHSTDSATHRKMTLSLADRCSKTQKIRILPMAGRDPESQRNEMIKKEEERLRASIRRESQQRRMREKQHQRGLSSSYLEPDRYDDEEEGEEAISLAKNAYDVNQERARIYSSDSDEGSDDDKAQRLMKAKKLDSDEEGEGSGKRKAEDDEESSTKKAKKYVISDEEEEEEDDE</sequence>
<dbReference type="InterPro" id="IPR007149">
    <property type="entry name" value="Leo1"/>
</dbReference>
<reference evidence="4" key="1">
    <citation type="submission" date="2019-06" db="EMBL/GenBank/DDBJ databases">
        <authorList>
            <consortium name="Wellcome Sanger Institute Data Sharing"/>
        </authorList>
    </citation>
    <scope>NUCLEOTIDE SEQUENCE [LARGE SCALE GENOMIC DNA]</scope>
</reference>
<dbReference type="GO" id="GO:0016593">
    <property type="term" value="C:Cdc73/Paf1 complex"/>
    <property type="evidence" value="ECO:0007669"/>
    <property type="project" value="InterPro"/>
</dbReference>
<name>A0A667WGA5_9TELE</name>
<dbReference type="Pfam" id="PF04004">
    <property type="entry name" value="Leo1"/>
    <property type="match status" value="1"/>
</dbReference>
<feature type="region of interest" description="Disordered" evidence="3">
    <location>
        <begin position="1"/>
        <end position="252"/>
    </location>
</feature>